<evidence type="ECO:0000313" key="6">
    <source>
        <dbReference type="EMBL" id="RII40180.1"/>
    </source>
</evidence>
<dbReference type="InterPro" id="IPR050707">
    <property type="entry name" value="HTH_MetabolicPath_Reg"/>
</dbReference>
<evidence type="ECO:0000259" key="4">
    <source>
        <dbReference type="PROSITE" id="PS51077"/>
    </source>
</evidence>
<evidence type="ECO:0000313" key="7">
    <source>
        <dbReference type="Proteomes" id="UP000265848"/>
    </source>
</evidence>
<dbReference type="AlphaFoldDB" id="A0A399J4J4"/>
<evidence type="ECO:0000259" key="5">
    <source>
        <dbReference type="PROSITE" id="PS51078"/>
    </source>
</evidence>
<gene>
    <name evidence="6" type="ORF">DL237_02315</name>
</gene>
<comment type="caution">
    <text evidence="6">The sequence shown here is derived from an EMBL/GenBank/DDBJ whole genome shotgun (WGS) entry which is preliminary data.</text>
</comment>
<dbReference type="Gene3D" id="1.10.10.10">
    <property type="entry name" value="Winged helix-like DNA-binding domain superfamily/Winged helix DNA-binding domain"/>
    <property type="match status" value="1"/>
</dbReference>
<keyword evidence="7" id="KW-1185">Reference proteome</keyword>
<dbReference type="GO" id="GO:0003677">
    <property type="term" value="F:DNA binding"/>
    <property type="evidence" value="ECO:0007669"/>
    <property type="project" value="UniProtKB-KW"/>
</dbReference>
<name>A0A399J4J4_9RHOB</name>
<dbReference type="InterPro" id="IPR029016">
    <property type="entry name" value="GAF-like_dom_sf"/>
</dbReference>
<sequence>MGRSSESSIVTKCAQIMDVLSQSRGPMAFSEIVAQTGFVKSSCHRILAVLQGEDLVEYDKASRTYKTGTRLHNWARSAWRRIDLQQIASGVMLRLGDETGMNVALSVLDGDTILYLRTVDQMPVRYAAHPGDHAPLHCTAAGKVFLANMAQSRRDALLGALRYDRFTEFTKVTAQDVAAEFPAILRSGYGMAVQEEYLPVIGIAAPIWNAQDQVTACLNVWTMSDLATAPQVESQAQRVIAAARQISRQMGWQAG</sequence>
<dbReference type="Proteomes" id="UP000265848">
    <property type="component" value="Unassembled WGS sequence"/>
</dbReference>
<feature type="domain" description="HTH iclR-type" evidence="4">
    <location>
        <begin position="7"/>
        <end position="69"/>
    </location>
</feature>
<dbReference type="OrthoDB" id="9807558at2"/>
<dbReference type="InterPro" id="IPR005471">
    <property type="entry name" value="Tscrpt_reg_IclR_N"/>
</dbReference>
<dbReference type="EMBL" id="QWJJ01000002">
    <property type="protein sequence ID" value="RII40180.1"/>
    <property type="molecule type" value="Genomic_DNA"/>
</dbReference>
<dbReference type="PROSITE" id="PS51077">
    <property type="entry name" value="HTH_ICLR"/>
    <property type="match status" value="1"/>
</dbReference>
<proteinExistence type="predicted"/>
<dbReference type="InterPro" id="IPR036390">
    <property type="entry name" value="WH_DNA-bd_sf"/>
</dbReference>
<keyword evidence="1" id="KW-0805">Transcription regulation</keyword>
<dbReference type="SUPFAM" id="SSF46785">
    <property type="entry name" value="Winged helix' DNA-binding domain"/>
    <property type="match status" value="1"/>
</dbReference>
<dbReference type="PANTHER" id="PTHR30136:SF24">
    <property type="entry name" value="HTH-TYPE TRANSCRIPTIONAL REPRESSOR ALLR"/>
    <property type="match status" value="1"/>
</dbReference>
<feature type="domain" description="IclR-ED" evidence="5">
    <location>
        <begin position="70"/>
        <end position="252"/>
    </location>
</feature>
<dbReference type="InterPro" id="IPR014757">
    <property type="entry name" value="Tscrpt_reg_IclR_C"/>
</dbReference>
<protein>
    <submittedName>
        <fullName evidence="6">IclR family transcriptional regulator</fullName>
    </submittedName>
</protein>
<reference evidence="6 7" key="1">
    <citation type="submission" date="2018-08" db="EMBL/GenBank/DDBJ databases">
        <title>Pseudooceanicola sediminis CY03 in the family Rhodobacteracea.</title>
        <authorList>
            <person name="Zhang Y.-J."/>
        </authorList>
    </citation>
    <scope>NUCLEOTIDE SEQUENCE [LARGE SCALE GENOMIC DNA]</scope>
    <source>
        <strain evidence="6 7">CY03</strain>
    </source>
</reference>
<dbReference type="GO" id="GO:0003700">
    <property type="term" value="F:DNA-binding transcription factor activity"/>
    <property type="evidence" value="ECO:0007669"/>
    <property type="project" value="TreeGrafter"/>
</dbReference>
<dbReference type="GO" id="GO:0045892">
    <property type="term" value="P:negative regulation of DNA-templated transcription"/>
    <property type="evidence" value="ECO:0007669"/>
    <property type="project" value="TreeGrafter"/>
</dbReference>
<dbReference type="SMART" id="SM00346">
    <property type="entry name" value="HTH_ICLR"/>
    <property type="match status" value="1"/>
</dbReference>
<keyword evidence="3" id="KW-0804">Transcription</keyword>
<organism evidence="6 7">
    <name type="scientific">Pseudooceanicola sediminis</name>
    <dbReference type="NCBI Taxonomy" id="2211117"/>
    <lineage>
        <taxon>Bacteria</taxon>
        <taxon>Pseudomonadati</taxon>
        <taxon>Pseudomonadota</taxon>
        <taxon>Alphaproteobacteria</taxon>
        <taxon>Rhodobacterales</taxon>
        <taxon>Paracoccaceae</taxon>
        <taxon>Pseudooceanicola</taxon>
    </lineage>
</organism>
<dbReference type="Gene3D" id="3.30.450.40">
    <property type="match status" value="1"/>
</dbReference>
<dbReference type="SUPFAM" id="SSF55781">
    <property type="entry name" value="GAF domain-like"/>
    <property type="match status" value="1"/>
</dbReference>
<dbReference type="PANTHER" id="PTHR30136">
    <property type="entry name" value="HELIX-TURN-HELIX TRANSCRIPTIONAL REGULATOR, ICLR FAMILY"/>
    <property type="match status" value="1"/>
</dbReference>
<accession>A0A399J4J4</accession>
<keyword evidence="2" id="KW-0238">DNA-binding</keyword>
<evidence type="ECO:0000256" key="1">
    <source>
        <dbReference type="ARBA" id="ARBA00023015"/>
    </source>
</evidence>
<evidence type="ECO:0000256" key="2">
    <source>
        <dbReference type="ARBA" id="ARBA00023125"/>
    </source>
</evidence>
<dbReference type="InterPro" id="IPR036388">
    <property type="entry name" value="WH-like_DNA-bd_sf"/>
</dbReference>
<evidence type="ECO:0000256" key="3">
    <source>
        <dbReference type="ARBA" id="ARBA00023163"/>
    </source>
</evidence>
<dbReference type="Pfam" id="PF09339">
    <property type="entry name" value="HTH_IclR"/>
    <property type="match status" value="1"/>
</dbReference>
<dbReference type="Pfam" id="PF01614">
    <property type="entry name" value="IclR_C"/>
    <property type="match status" value="1"/>
</dbReference>
<dbReference type="PROSITE" id="PS51078">
    <property type="entry name" value="ICLR_ED"/>
    <property type="match status" value="1"/>
</dbReference>
<dbReference type="RefSeq" id="WP_119397419.1">
    <property type="nucleotide sequence ID" value="NZ_QWJJ01000002.1"/>
</dbReference>